<dbReference type="GO" id="GO:0045025">
    <property type="term" value="C:mitochondrial degradosome"/>
    <property type="evidence" value="ECO:0007669"/>
    <property type="project" value="TreeGrafter"/>
</dbReference>
<evidence type="ECO:0000313" key="14">
    <source>
        <dbReference type="EMBL" id="KAK4450115.1"/>
    </source>
</evidence>
<dbReference type="Gene3D" id="3.40.50.300">
    <property type="entry name" value="P-loop containing nucleotide triphosphate hydrolases"/>
    <property type="match status" value="2"/>
</dbReference>
<comment type="caution">
    <text evidence="14">The sequence shown here is derived from an EMBL/GenBank/DDBJ whole genome shotgun (WGS) entry which is preliminary data.</text>
</comment>
<dbReference type="GO" id="GO:0003724">
    <property type="term" value="F:RNA helicase activity"/>
    <property type="evidence" value="ECO:0007669"/>
    <property type="project" value="UniProtKB-EC"/>
</dbReference>
<gene>
    <name evidence="14" type="ORF">QBC34DRAFT_484699</name>
</gene>
<dbReference type="InterPro" id="IPR041082">
    <property type="entry name" value="Suv3_C_1"/>
</dbReference>
<evidence type="ECO:0000256" key="7">
    <source>
        <dbReference type="ARBA" id="ARBA00022806"/>
    </source>
</evidence>
<keyword evidence="5" id="KW-0547">Nucleotide-binding</keyword>
<keyword evidence="15" id="KW-1185">Reference proteome</keyword>
<evidence type="ECO:0000256" key="9">
    <source>
        <dbReference type="ARBA" id="ARBA00022946"/>
    </source>
</evidence>
<dbReference type="SUPFAM" id="SSF52540">
    <property type="entry name" value="P-loop containing nucleoside triphosphate hydrolases"/>
    <property type="match status" value="1"/>
</dbReference>
<dbReference type="PANTHER" id="PTHR12131:SF1">
    <property type="entry name" value="ATP-DEPENDENT RNA HELICASE SUPV3L1, MITOCHONDRIAL-RELATED"/>
    <property type="match status" value="1"/>
</dbReference>
<name>A0AAV9GNV5_9PEZI</name>
<evidence type="ECO:0000313" key="15">
    <source>
        <dbReference type="Proteomes" id="UP001321760"/>
    </source>
</evidence>
<dbReference type="InterPro" id="IPR022192">
    <property type="entry name" value="SUV3_C"/>
</dbReference>
<evidence type="ECO:0000256" key="12">
    <source>
        <dbReference type="SAM" id="MobiDB-lite"/>
    </source>
</evidence>
<keyword evidence="7 14" id="KW-0347">Helicase</keyword>
<dbReference type="FunFam" id="3.40.50.300:FF:000269">
    <property type="entry name" value="ATP-dependent RNA helicase SUPV3L1, mitochondrial"/>
    <property type="match status" value="1"/>
</dbReference>
<evidence type="ECO:0000256" key="2">
    <source>
        <dbReference type="ARBA" id="ARBA00001946"/>
    </source>
</evidence>
<comment type="cofactor">
    <cofactor evidence="2">
        <name>Mg(2+)</name>
        <dbReference type="ChEBI" id="CHEBI:18420"/>
    </cofactor>
</comment>
<dbReference type="EMBL" id="MU865934">
    <property type="protein sequence ID" value="KAK4450115.1"/>
    <property type="molecule type" value="Genomic_DNA"/>
</dbReference>
<dbReference type="InterPro" id="IPR050699">
    <property type="entry name" value="RNA-DNA_Helicase"/>
</dbReference>
<sequence>MKSLLRVSSTSGSAVRGRVFNSFRAASTSTHSTSSQAPDAPQNKTQSSAPVPIRYPRSGPKINLKVAVETTPLKPGKRDSAAHRNYQFFHALVQTRFRHIRRLADTDYTFFGLHSEKDVEHQAALFKKAVDLAFRFATDRHLTSREQNPLFWNLRNAFVKGDTRGLTSEIKYSFESFLIRNRFPKAVTELHEKLADLRFPYEWYPATRMMQRTIHVHVGPTNSGKTYNAMKALEGAKSGIYAGPLRLLAHEIYTRMEAKGIPCALVTGEEQRYPEGVDSHFSSCTVEMTPLNKPVDVAVIDEIQMMADDERGWAWTQAFMGVQAKEVHLCGEERTVDLIKELAGRMGDKVIVHNYQRLNALHTMNESLKGDFSNLEKGDCVVSFTRVGLHKLKKGIEKKTGRRCAIVYGGLPPETRAQQAALFNDQDNDYDFLVASDAIGMGLNLEIKRVVFETAFKFDGSKHRSLTVPETKQIGGRAGRFKTASQANAAAQGQPQAAKGWASPGFVTTMDDEDLPTVAENLEQNITPIKTAGIKPPPFLIERFSMQFPPQTPQSFILLRLREMCRLSSRFHLCSNTDEIEILEYLKDVPLTLPDKLILMVAPVATTDDRVVEAFMGMAETLAYHKSGHICDIDQIDLSILEYKPETSKLHKTDALLRLESLHKVVTLYLWLSYRFEGVFQSQHLAFHIKSLVEGKIAGLLGEFDFTEEAAQTRRSNLRRVARRNRERESTLIGDETEAVGQGEHGEGPGVWNEEGHEEPLVDLAELDQDFGEKTNRPSRMVN</sequence>
<dbReference type="GO" id="GO:0016787">
    <property type="term" value="F:hydrolase activity"/>
    <property type="evidence" value="ECO:0007669"/>
    <property type="project" value="UniProtKB-KW"/>
</dbReference>
<comment type="catalytic activity">
    <reaction evidence="11">
        <text>ATP + H2O = ADP + phosphate + H(+)</text>
        <dbReference type="Rhea" id="RHEA:13065"/>
        <dbReference type="ChEBI" id="CHEBI:15377"/>
        <dbReference type="ChEBI" id="CHEBI:15378"/>
        <dbReference type="ChEBI" id="CHEBI:30616"/>
        <dbReference type="ChEBI" id="CHEBI:43474"/>
        <dbReference type="ChEBI" id="CHEBI:456216"/>
        <dbReference type="EC" id="3.6.4.13"/>
    </reaction>
</comment>
<keyword evidence="8" id="KW-0067">ATP-binding</keyword>
<evidence type="ECO:0000256" key="10">
    <source>
        <dbReference type="ARBA" id="ARBA00023128"/>
    </source>
</evidence>
<dbReference type="Pfam" id="PF12513">
    <property type="entry name" value="SUV3_C"/>
    <property type="match status" value="1"/>
</dbReference>
<dbReference type="Gene3D" id="1.20.272.40">
    <property type="match status" value="1"/>
</dbReference>
<dbReference type="EC" id="3.6.4.13" evidence="4"/>
<proteinExistence type="predicted"/>
<dbReference type="CDD" id="cd18805">
    <property type="entry name" value="SF2_C_suv3"/>
    <property type="match status" value="1"/>
</dbReference>
<dbReference type="GO" id="GO:0005524">
    <property type="term" value="F:ATP binding"/>
    <property type="evidence" value="ECO:0007669"/>
    <property type="project" value="UniProtKB-KW"/>
</dbReference>
<keyword evidence="9" id="KW-0809">Transit peptide</keyword>
<evidence type="ECO:0000259" key="13">
    <source>
        <dbReference type="PROSITE" id="PS51194"/>
    </source>
</evidence>
<dbReference type="PANTHER" id="PTHR12131">
    <property type="entry name" value="ATP-DEPENDENT RNA AND DNA HELICASE"/>
    <property type="match status" value="1"/>
</dbReference>
<dbReference type="Gene3D" id="1.20.58.1080">
    <property type="match status" value="1"/>
</dbReference>
<dbReference type="InterPro" id="IPR027417">
    <property type="entry name" value="P-loop_NTPase"/>
</dbReference>
<protein>
    <recommendedName>
        <fullName evidence="4">RNA helicase</fullName>
        <ecNumber evidence="4">3.6.4.13</ecNumber>
    </recommendedName>
</protein>
<dbReference type="Pfam" id="PF22527">
    <property type="entry name" value="DEXQc_Suv3"/>
    <property type="match status" value="1"/>
</dbReference>
<dbReference type="SMART" id="SM00490">
    <property type="entry name" value="HELICc"/>
    <property type="match status" value="1"/>
</dbReference>
<dbReference type="InterPro" id="IPR001650">
    <property type="entry name" value="Helicase_C-like"/>
</dbReference>
<comment type="subcellular location">
    <subcellularLocation>
        <location evidence="3">Mitochondrion</location>
    </subcellularLocation>
</comment>
<accession>A0AAV9GNV5</accession>
<comment type="cofactor">
    <cofactor evidence="1">
        <name>Mn(2+)</name>
        <dbReference type="ChEBI" id="CHEBI:29035"/>
    </cofactor>
</comment>
<organism evidence="14 15">
    <name type="scientific">Podospora aff. communis PSN243</name>
    <dbReference type="NCBI Taxonomy" id="3040156"/>
    <lineage>
        <taxon>Eukaryota</taxon>
        <taxon>Fungi</taxon>
        <taxon>Dikarya</taxon>
        <taxon>Ascomycota</taxon>
        <taxon>Pezizomycotina</taxon>
        <taxon>Sordariomycetes</taxon>
        <taxon>Sordariomycetidae</taxon>
        <taxon>Sordariales</taxon>
        <taxon>Podosporaceae</taxon>
        <taxon>Podospora</taxon>
    </lineage>
</organism>
<evidence type="ECO:0000256" key="6">
    <source>
        <dbReference type="ARBA" id="ARBA00022801"/>
    </source>
</evidence>
<dbReference type="CDD" id="cd17913">
    <property type="entry name" value="DEXQc_Suv3"/>
    <property type="match status" value="1"/>
</dbReference>
<dbReference type="AlphaFoldDB" id="A0AAV9GNV5"/>
<keyword evidence="6" id="KW-0378">Hydrolase</keyword>
<keyword evidence="10" id="KW-0496">Mitochondrion</keyword>
<feature type="region of interest" description="Disordered" evidence="12">
    <location>
        <begin position="725"/>
        <end position="759"/>
    </location>
</feature>
<evidence type="ECO:0000256" key="1">
    <source>
        <dbReference type="ARBA" id="ARBA00001936"/>
    </source>
</evidence>
<reference evidence="14" key="1">
    <citation type="journal article" date="2023" name="Mol. Phylogenet. Evol.">
        <title>Genome-scale phylogeny and comparative genomics of the fungal order Sordariales.</title>
        <authorList>
            <person name="Hensen N."/>
            <person name="Bonometti L."/>
            <person name="Westerberg I."/>
            <person name="Brannstrom I.O."/>
            <person name="Guillou S."/>
            <person name="Cros-Aarteil S."/>
            <person name="Calhoun S."/>
            <person name="Haridas S."/>
            <person name="Kuo A."/>
            <person name="Mondo S."/>
            <person name="Pangilinan J."/>
            <person name="Riley R."/>
            <person name="LaButti K."/>
            <person name="Andreopoulos B."/>
            <person name="Lipzen A."/>
            <person name="Chen C."/>
            <person name="Yan M."/>
            <person name="Daum C."/>
            <person name="Ng V."/>
            <person name="Clum A."/>
            <person name="Steindorff A."/>
            <person name="Ohm R.A."/>
            <person name="Martin F."/>
            <person name="Silar P."/>
            <person name="Natvig D.O."/>
            <person name="Lalanne C."/>
            <person name="Gautier V."/>
            <person name="Ament-Velasquez S.L."/>
            <person name="Kruys A."/>
            <person name="Hutchinson M.I."/>
            <person name="Powell A.J."/>
            <person name="Barry K."/>
            <person name="Miller A.N."/>
            <person name="Grigoriev I.V."/>
            <person name="Debuchy R."/>
            <person name="Gladieux P."/>
            <person name="Hiltunen Thoren M."/>
            <person name="Johannesson H."/>
        </authorList>
    </citation>
    <scope>NUCLEOTIDE SEQUENCE</scope>
    <source>
        <strain evidence="14">PSN243</strain>
    </source>
</reference>
<dbReference type="Pfam" id="PF18147">
    <property type="entry name" value="Suv3_C_1"/>
    <property type="match status" value="1"/>
</dbReference>
<dbReference type="PROSITE" id="PS51194">
    <property type="entry name" value="HELICASE_CTER"/>
    <property type="match status" value="1"/>
</dbReference>
<feature type="region of interest" description="Disordered" evidence="12">
    <location>
        <begin position="26"/>
        <end position="58"/>
    </location>
</feature>
<dbReference type="Proteomes" id="UP001321760">
    <property type="component" value="Unassembled WGS sequence"/>
</dbReference>
<dbReference type="Pfam" id="PF00271">
    <property type="entry name" value="Helicase_C"/>
    <property type="match status" value="1"/>
</dbReference>
<reference evidence="14" key="2">
    <citation type="submission" date="2023-05" db="EMBL/GenBank/DDBJ databases">
        <authorList>
            <consortium name="Lawrence Berkeley National Laboratory"/>
            <person name="Steindorff A."/>
            <person name="Hensen N."/>
            <person name="Bonometti L."/>
            <person name="Westerberg I."/>
            <person name="Brannstrom I.O."/>
            <person name="Guillou S."/>
            <person name="Cros-Aarteil S."/>
            <person name="Calhoun S."/>
            <person name="Haridas S."/>
            <person name="Kuo A."/>
            <person name="Mondo S."/>
            <person name="Pangilinan J."/>
            <person name="Riley R."/>
            <person name="Labutti K."/>
            <person name="Andreopoulos B."/>
            <person name="Lipzen A."/>
            <person name="Chen C."/>
            <person name="Yanf M."/>
            <person name="Daum C."/>
            <person name="Ng V."/>
            <person name="Clum A."/>
            <person name="Ohm R."/>
            <person name="Martin F."/>
            <person name="Silar P."/>
            <person name="Natvig D."/>
            <person name="Lalanne C."/>
            <person name="Gautier V."/>
            <person name="Ament-Velasquez S.L."/>
            <person name="Kruys A."/>
            <person name="Hutchinson M.I."/>
            <person name="Powell A.J."/>
            <person name="Barry K."/>
            <person name="Miller A.N."/>
            <person name="Grigoriev I.V."/>
            <person name="Debuchy R."/>
            <person name="Gladieux P."/>
            <person name="Thoren M.H."/>
            <person name="Johannesson H."/>
        </authorList>
    </citation>
    <scope>NUCLEOTIDE SEQUENCE</scope>
    <source>
        <strain evidence="14">PSN243</strain>
    </source>
</reference>
<evidence type="ECO:0000256" key="8">
    <source>
        <dbReference type="ARBA" id="ARBA00022840"/>
    </source>
</evidence>
<dbReference type="InterPro" id="IPR044774">
    <property type="entry name" value="Suv3_DEXQc"/>
</dbReference>
<evidence type="ECO:0000256" key="5">
    <source>
        <dbReference type="ARBA" id="ARBA00022741"/>
    </source>
</evidence>
<evidence type="ECO:0000256" key="4">
    <source>
        <dbReference type="ARBA" id="ARBA00012552"/>
    </source>
</evidence>
<dbReference type="InterPro" id="IPR055206">
    <property type="entry name" value="DEXQc_SUV3"/>
</dbReference>
<evidence type="ECO:0000256" key="11">
    <source>
        <dbReference type="ARBA" id="ARBA00047984"/>
    </source>
</evidence>
<dbReference type="FunFam" id="3.40.50.300:FF:000957">
    <property type="entry name" value="ATP-dependent RNA helicase SUV3L, mitochondrial"/>
    <property type="match status" value="1"/>
</dbReference>
<feature type="domain" description="Helicase C-terminal" evidence="13">
    <location>
        <begin position="367"/>
        <end position="537"/>
    </location>
</feature>
<evidence type="ECO:0000256" key="3">
    <source>
        <dbReference type="ARBA" id="ARBA00004173"/>
    </source>
</evidence>
<dbReference type="GO" id="GO:0000965">
    <property type="term" value="P:mitochondrial RNA 3'-end processing"/>
    <property type="evidence" value="ECO:0007669"/>
    <property type="project" value="TreeGrafter"/>
</dbReference>